<dbReference type="AlphaFoldDB" id="A0A0N0IY02"/>
<evidence type="ECO:0000313" key="2">
    <source>
        <dbReference type="EMBL" id="KPE52721.1"/>
    </source>
</evidence>
<comment type="caution">
    <text evidence="2">The sequence shown here is derived from an EMBL/GenBank/DDBJ whole genome shotgun (WGS) entry which is preliminary data.</text>
</comment>
<dbReference type="RefSeq" id="WP_062696283.1">
    <property type="nucleotide sequence ID" value="NZ_LJOD01000001.1"/>
</dbReference>
<evidence type="ECO:0000313" key="3">
    <source>
        <dbReference type="Proteomes" id="UP000037953"/>
    </source>
</evidence>
<accession>A0A0N0IY02</accession>
<evidence type="ECO:0000259" key="1">
    <source>
        <dbReference type="Pfam" id="PF17973"/>
    </source>
</evidence>
<protein>
    <recommendedName>
        <fullName evidence="1">Bacterial alpha-2-macroglobulin MG10 domain-containing protein</fullName>
    </recommendedName>
</protein>
<dbReference type="Proteomes" id="UP000037953">
    <property type="component" value="Unassembled WGS sequence"/>
</dbReference>
<dbReference type="InterPro" id="IPR041246">
    <property type="entry name" value="Bact_MG10"/>
</dbReference>
<reference evidence="3" key="2">
    <citation type="submission" date="2015-09" db="EMBL/GenBank/DDBJ databases">
        <title>Draft genome sequence of a multidrug-resistant Chryseobacterium indologenes isolate from Malaysia.</title>
        <authorList>
            <person name="Yu C.Y."/>
            <person name="Ang G.Y."/>
            <person name="Chan K.-G."/>
        </authorList>
    </citation>
    <scope>NUCLEOTIDE SEQUENCE [LARGE SCALE GENOMIC DNA]</scope>
    <source>
        <strain evidence="3">CI_885</strain>
    </source>
</reference>
<feature type="domain" description="Bacterial alpha-2-macroglobulin MG10" evidence="1">
    <location>
        <begin position="19"/>
        <end position="142"/>
    </location>
</feature>
<name>A0A0N0IY02_CHRID</name>
<proteinExistence type="predicted"/>
<organism evidence="2 3">
    <name type="scientific">Chryseobacterium indologenes</name>
    <name type="common">Flavobacterium indologenes</name>
    <dbReference type="NCBI Taxonomy" id="253"/>
    <lineage>
        <taxon>Bacteria</taxon>
        <taxon>Pseudomonadati</taxon>
        <taxon>Bacteroidota</taxon>
        <taxon>Flavobacteriia</taxon>
        <taxon>Flavobacteriales</taxon>
        <taxon>Weeksellaceae</taxon>
        <taxon>Chryseobacterium group</taxon>
        <taxon>Chryseobacterium</taxon>
    </lineage>
</organism>
<gene>
    <name evidence="2" type="ORF">AOB46_01560</name>
</gene>
<dbReference type="EMBL" id="LJOD01000001">
    <property type="protein sequence ID" value="KPE52721.1"/>
    <property type="molecule type" value="Genomic_DNA"/>
</dbReference>
<dbReference type="PATRIC" id="fig|253.9.peg.328"/>
<reference evidence="2 3" key="1">
    <citation type="journal article" date="2015" name="Genom Data">
        <title>Draft genome sequence of a multidrug-resistant Chryseobacterium indologenes isolate from Malaysia.</title>
        <authorList>
            <person name="Yu C.Y."/>
            <person name="Ang G.Y."/>
            <person name="Cheng H.J."/>
            <person name="Cheong Y.M."/>
            <person name="Yin W.F."/>
            <person name="Chan K.G."/>
        </authorList>
    </citation>
    <scope>NUCLEOTIDE SEQUENCE [LARGE SCALE GENOMIC DNA]</scope>
    <source>
        <strain evidence="2 3">CI_885</strain>
    </source>
</reference>
<dbReference type="Pfam" id="PF17973">
    <property type="entry name" value="bMG10"/>
    <property type="match status" value="1"/>
</dbReference>
<sequence length="152" mass="17880">MFWQYYENLENVTSTETYLSMTREYYKKIKTTNGEELIKITGNSPLIVRDRITVRMILNTDRPMQYIHLKDMRAAGLEPVDVLSGYQYKNNLGYYQVVKDASANFYIYRMPKGKHVFEYDLVCNASGNFFSGFAILQNYYAPQMNARTKEIK</sequence>